<dbReference type="PROSITE" id="PS01359">
    <property type="entry name" value="ZF_PHD_1"/>
    <property type="match status" value="1"/>
</dbReference>
<evidence type="ECO:0000256" key="4">
    <source>
        <dbReference type="SAM" id="MobiDB-lite"/>
    </source>
</evidence>
<dbReference type="PANTHER" id="PTHR47793:SF1">
    <property type="entry name" value="HISTONE DEACETYLASE COMPLEX SUBUNIT CTI6"/>
    <property type="match status" value="1"/>
</dbReference>
<accession>A0A507FB81</accession>
<evidence type="ECO:0000313" key="7">
    <source>
        <dbReference type="Proteomes" id="UP000320333"/>
    </source>
</evidence>
<feature type="compositionally biased region" description="Acidic residues" evidence="4">
    <location>
        <begin position="92"/>
        <end position="101"/>
    </location>
</feature>
<evidence type="ECO:0000256" key="3">
    <source>
        <dbReference type="ARBA" id="ARBA00022833"/>
    </source>
</evidence>
<evidence type="ECO:0000256" key="2">
    <source>
        <dbReference type="ARBA" id="ARBA00022771"/>
    </source>
</evidence>
<dbReference type="InterPro" id="IPR053051">
    <property type="entry name" value="HDAC_complex_subunit"/>
</dbReference>
<dbReference type="Proteomes" id="UP000320333">
    <property type="component" value="Unassembled WGS sequence"/>
</dbReference>
<dbReference type="InterPro" id="IPR019786">
    <property type="entry name" value="Zinc_finger_PHD-type_CS"/>
</dbReference>
<keyword evidence="3" id="KW-0862">Zinc</keyword>
<feature type="compositionally biased region" description="Low complexity" evidence="4">
    <location>
        <begin position="269"/>
        <end position="278"/>
    </location>
</feature>
<feature type="compositionally biased region" description="Polar residues" evidence="4">
    <location>
        <begin position="50"/>
        <end position="64"/>
    </location>
</feature>
<evidence type="ECO:0000259" key="5">
    <source>
        <dbReference type="SMART" id="SM00249"/>
    </source>
</evidence>
<dbReference type="PANTHER" id="PTHR47793">
    <property type="entry name" value="HISTONE DEACETYLASE COMPLEX SUBUNIT CTI6"/>
    <property type="match status" value="1"/>
</dbReference>
<sequence length="591" mass="63163">MGKQDDDESTGSVSKAVSHGLRTRQKMNYSIPPLSQFDDEMDVVPAGTPTLAQGHSHSHSQGGTAVTADIDLSPGQKVSGDADPSDAADQLDQADDEDDEDVTRCVCDQSDENFGDMIQCDQCLVWQHNGCVGIRKIPKNYYCEQCKPTNHPYFKLLGKTSSNSSAPKASVTPAKRRNTMNSMDAADTYLPSSTAAEGARESSSLESTPANPPQPSRPAKAAGKKRSRESLMDHDFGETESSIPEKPEKKSKAAPSADSTETADPSVLKPTKAATSKSSKARSTKKSQAASCANDMQDSKPVIAMNPRNSVQSTTDKAGVLPAGNSVESATIEFPLADVKPEDQTPPLTACIADVAIPKSSMVPAVEPKRPKQTSLKTRALAQNRQPPSPTIPTCNANSFRSTEQPSQEFAPYLKPRHVHHRCALSEIKRRVASISEFLRSIKESSHVPLPADADAIAHELKLSACTCEDTRKPSISSDAMSLTCSDNAVTDCSMLTPPLSTTSPSPVFTSLQKQNPPDILELASSASLSQLGKMEMPAGAASSLPPLPLQPASIDVCCINCGLLKDGGESSYTILKRLQKRLDDFYIGCF</sequence>
<dbReference type="SMART" id="SM00249">
    <property type="entry name" value="PHD"/>
    <property type="match status" value="1"/>
</dbReference>
<dbReference type="GO" id="GO:0008270">
    <property type="term" value="F:zinc ion binding"/>
    <property type="evidence" value="ECO:0007669"/>
    <property type="project" value="UniProtKB-KW"/>
</dbReference>
<dbReference type="AlphaFoldDB" id="A0A507FB81"/>
<feature type="region of interest" description="Disordered" evidence="4">
    <location>
        <begin position="1"/>
        <end position="101"/>
    </location>
</feature>
<feature type="region of interest" description="Disordered" evidence="4">
    <location>
        <begin position="364"/>
        <end position="401"/>
    </location>
</feature>
<feature type="region of interest" description="Disordered" evidence="4">
    <location>
        <begin position="158"/>
        <end position="322"/>
    </location>
</feature>
<dbReference type="SUPFAM" id="SSF57903">
    <property type="entry name" value="FYVE/PHD zinc finger"/>
    <property type="match status" value="1"/>
</dbReference>
<dbReference type="OrthoDB" id="79252at2759"/>
<dbReference type="EMBL" id="QEAP01000176">
    <property type="protein sequence ID" value="TPX73589.1"/>
    <property type="molecule type" value="Genomic_DNA"/>
</dbReference>
<dbReference type="InterPro" id="IPR011011">
    <property type="entry name" value="Znf_FYVE_PHD"/>
</dbReference>
<dbReference type="Pfam" id="PF20826">
    <property type="entry name" value="PHD_5"/>
    <property type="match status" value="1"/>
</dbReference>
<feature type="compositionally biased region" description="Polar residues" evidence="4">
    <location>
        <begin position="307"/>
        <end position="316"/>
    </location>
</feature>
<feature type="domain" description="Zinc finger PHD-type" evidence="5">
    <location>
        <begin position="104"/>
        <end position="147"/>
    </location>
</feature>
<dbReference type="STRING" id="246404.A0A507FB81"/>
<organism evidence="6 7">
    <name type="scientific">Chytriomyces confervae</name>
    <dbReference type="NCBI Taxonomy" id="246404"/>
    <lineage>
        <taxon>Eukaryota</taxon>
        <taxon>Fungi</taxon>
        <taxon>Fungi incertae sedis</taxon>
        <taxon>Chytridiomycota</taxon>
        <taxon>Chytridiomycota incertae sedis</taxon>
        <taxon>Chytridiomycetes</taxon>
        <taxon>Chytridiales</taxon>
        <taxon>Chytriomycetaceae</taxon>
        <taxon>Chytriomyces</taxon>
    </lineage>
</organism>
<dbReference type="InterPro" id="IPR013083">
    <property type="entry name" value="Znf_RING/FYVE/PHD"/>
</dbReference>
<feature type="compositionally biased region" description="Basic and acidic residues" evidence="4">
    <location>
        <begin position="228"/>
        <end position="251"/>
    </location>
</feature>
<feature type="compositionally biased region" description="Polar residues" evidence="4">
    <location>
        <begin position="190"/>
        <end position="209"/>
    </location>
</feature>
<comment type="caution">
    <text evidence="6">The sequence shown here is derived from an EMBL/GenBank/DDBJ whole genome shotgun (WGS) entry which is preliminary data.</text>
</comment>
<feature type="compositionally biased region" description="Polar residues" evidence="4">
    <location>
        <begin position="373"/>
        <end position="401"/>
    </location>
</feature>
<gene>
    <name evidence="6" type="ORF">CcCBS67573_g05137</name>
</gene>
<keyword evidence="2" id="KW-0863">Zinc-finger</keyword>
<evidence type="ECO:0000313" key="6">
    <source>
        <dbReference type="EMBL" id="TPX73589.1"/>
    </source>
</evidence>
<proteinExistence type="predicted"/>
<name>A0A507FB81_9FUNG</name>
<feature type="compositionally biased region" description="Low complexity" evidence="4">
    <location>
        <begin position="81"/>
        <end position="91"/>
    </location>
</feature>
<dbReference type="Gene3D" id="3.30.40.10">
    <property type="entry name" value="Zinc/RING finger domain, C3HC4 (zinc finger)"/>
    <property type="match status" value="1"/>
</dbReference>
<evidence type="ECO:0000256" key="1">
    <source>
        <dbReference type="ARBA" id="ARBA00022723"/>
    </source>
</evidence>
<keyword evidence="7" id="KW-1185">Reference proteome</keyword>
<dbReference type="InterPro" id="IPR001965">
    <property type="entry name" value="Znf_PHD"/>
</dbReference>
<protein>
    <recommendedName>
        <fullName evidence="5">Zinc finger PHD-type domain-containing protein</fullName>
    </recommendedName>
</protein>
<reference evidence="6 7" key="1">
    <citation type="journal article" date="2019" name="Sci. Rep.">
        <title>Comparative genomics of chytrid fungi reveal insights into the obligate biotrophic and pathogenic lifestyle of Synchytrium endobioticum.</title>
        <authorList>
            <person name="van de Vossenberg B.T.L.H."/>
            <person name="Warris S."/>
            <person name="Nguyen H.D.T."/>
            <person name="van Gent-Pelzer M.P.E."/>
            <person name="Joly D.L."/>
            <person name="van de Geest H.C."/>
            <person name="Bonants P.J.M."/>
            <person name="Smith D.S."/>
            <person name="Levesque C.A."/>
            <person name="van der Lee T.A.J."/>
        </authorList>
    </citation>
    <scope>NUCLEOTIDE SEQUENCE [LARGE SCALE GENOMIC DNA]</scope>
    <source>
        <strain evidence="6 7">CBS 675.73</strain>
    </source>
</reference>
<keyword evidence="1" id="KW-0479">Metal-binding</keyword>